<evidence type="ECO:0000256" key="2">
    <source>
        <dbReference type="ARBA" id="ARBA00022777"/>
    </source>
</evidence>
<reference evidence="6 7" key="1">
    <citation type="submission" date="2023-07" db="EMBL/GenBank/DDBJ databases">
        <title>Sequencing the genomes of 1000 actinobacteria strains.</title>
        <authorList>
            <person name="Klenk H.-P."/>
        </authorList>
    </citation>
    <scope>NUCLEOTIDE SEQUENCE [LARGE SCALE GENOMIC DNA]</scope>
    <source>
        <strain evidence="6 7">DSM 44710</strain>
    </source>
</reference>
<dbReference type="InterPro" id="IPR029016">
    <property type="entry name" value="GAF-like_dom_sf"/>
</dbReference>
<evidence type="ECO:0000313" key="7">
    <source>
        <dbReference type="Proteomes" id="UP001240984"/>
    </source>
</evidence>
<gene>
    <name evidence="6" type="ORF">J2S43_007945</name>
</gene>
<dbReference type="Gene3D" id="1.10.10.10">
    <property type="entry name" value="Winged helix-like DNA-binding domain superfamily/Winged helix DNA-binding domain"/>
    <property type="match status" value="1"/>
</dbReference>
<evidence type="ECO:0000256" key="1">
    <source>
        <dbReference type="ARBA" id="ARBA00022679"/>
    </source>
</evidence>
<dbReference type="PIRSF" id="PIRSF036625">
    <property type="entry name" value="GAF_ANTAR"/>
    <property type="match status" value="1"/>
</dbReference>
<dbReference type="InterPro" id="IPR012074">
    <property type="entry name" value="GAF_ANTAR"/>
</dbReference>
<dbReference type="InterPro" id="IPR011006">
    <property type="entry name" value="CheY-like_superfamily"/>
</dbReference>
<dbReference type="SMART" id="SM01012">
    <property type="entry name" value="ANTAR"/>
    <property type="match status" value="1"/>
</dbReference>
<evidence type="ECO:0000256" key="3">
    <source>
        <dbReference type="ARBA" id="ARBA00023015"/>
    </source>
</evidence>
<organism evidence="6 7">
    <name type="scientific">Catenuloplanes nepalensis</name>
    <dbReference type="NCBI Taxonomy" id="587533"/>
    <lineage>
        <taxon>Bacteria</taxon>
        <taxon>Bacillati</taxon>
        <taxon>Actinomycetota</taxon>
        <taxon>Actinomycetes</taxon>
        <taxon>Micromonosporales</taxon>
        <taxon>Micromonosporaceae</taxon>
        <taxon>Catenuloplanes</taxon>
    </lineage>
</organism>
<dbReference type="Proteomes" id="UP001240984">
    <property type="component" value="Unassembled WGS sequence"/>
</dbReference>
<dbReference type="Gene3D" id="3.30.450.40">
    <property type="match status" value="1"/>
</dbReference>
<sequence length="236" mass="24793">MATSEPMDPEAAFAQLARIKLGETDLDGVLGTIAGLARQAVPGADEVSVTLVRDRKAQTAASTGDLALYLDEVQYALGSGPCLHAAATAGAMVLSRIATETRWPQWTARASELGAGSSLSIGLPVQERTTGALNVYSTAPEAFDDSAVQVAESFAAYAAVALANAHLYDTTTTLAEQMRAAMEHRAVIEQAKGIIMAERRCTADEAFRILAGLSQDTNRKLRDVAAALVAQASRRS</sequence>
<comment type="caution">
    <text evidence="6">The sequence shown here is derived from an EMBL/GenBank/DDBJ whole genome shotgun (WGS) entry which is preliminary data.</text>
</comment>
<protein>
    <submittedName>
        <fullName evidence="6">GAF domain-containing protein</fullName>
    </submittedName>
</protein>
<dbReference type="SUPFAM" id="SSF52172">
    <property type="entry name" value="CheY-like"/>
    <property type="match status" value="1"/>
</dbReference>
<dbReference type="InterPro" id="IPR036388">
    <property type="entry name" value="WH-like_DNA-bd_sf"/>
</dbReference>
<dbReference type="SUPFAM" id="SSF55781">
    <property type="entry name" value="GAF domain-like"/>
    <property type="match status" value="1"/>
</dbReference>
<dbReference type="Pfam" id="PF13185">
    <property type="entry name" value="GAF_2"/>
    <property type="match status" value="1"/>
</dbReference>
<dbReference type="InterPro" id="IPR003018">
    <property type="entry name" value="GAF"/>
</dbReference>
<accession>A0ABT9N6W7</accession>
<keyword evidence="2" id="KW-0418">Kinase</keyword>
<feature type="domain" description="ANTAR" evidence="5">
    <location>
        <begin position="168"/>
        <end position="229"/>
    </location>
</feature>
<evidence type="ECO:0000259" key="5">
    <source>
        <dbReference type="PROSITE" id="PS50921"/>
    </source>
</evidence>
<name>A0ABT9N6W7_9ACTN</name>
<dbReference type="SMART" id="SM00065">
    <property type="entry name" value="GAF"/>
    <property type="match status" value="1"/>
</dbReference>
<dbReference type="InterPro" id="IPR005561">
    <property type="entry name" value="ANTAR"/>
</dbReference>
<proteinExistence type="predicted"/>
<dbReference type="PROSITE" id="PS50921">
    <property type="entry name" value="ANTAR"/>
    <property type="match status" value="1"/>
</dbReference>
<dbReference type="Pfam" id="PF03861">
    <property type="entry name" value="ANTAR"/>
    <property type="match status" value="1"/>
</dbReference>
<keyword evidence="4" id="KW-0804">Transcription</keyword>
<evidence type="ECO:0000313" key="6">
    <source>
        <dbReference type="EMBL" id="MDP9799433.1"/>
    </source>
</evidence>
<keyword evidence="3" id="KW-0805">Transcription regulation</keyword>
<dbReference type="EMBL" id="JAUSRA010000001">
    <property type="protein sequence ID" value="MDP9799433.1"/>
    <property type="molecule type" value="Genomic_DNA"/>
</dbReference>
<keyword evidence="7" id="KW-1185">Reference proteome</keyword>
<evidence type="ECO:0000256" key="4">
    <source>
        <dbReference type="ARBA" id="ARBA00023163"/>
    </source>
</evidence>
<keyword evidence="1" id="KW-0808">Transferase</keyword>